<dbReference type="AlphaFoldDB" id="A0A7W6F6K5"/>
<dbReference type="InterPro" id="IPR012795">
    <property type="entry name" value="tRNA_Ile_lys_synt_N"/>
</dbReference>
<dbReference type="Gene3D" id="3.40.50.620">
    <property type="entry name" value="HUPs"/>
    <property type="match status" value="1"/>
</dbReference>
<accession>A0A7W6F6K5</accession>
<name>A0A7W6F6K5_9HYPH</name>
<keyword evidence="3 6" id="KW-0547">Nucleotide-binding</keyword>
<organism evidence="10 11">
    <name type="scientific">Methylobacterium brachythecii</name>
    <dbReference type="NCBI Taxonomy" id="1176177"/>
    <lineage>
        <taxon>Bacteria</taxon>
        <taxon>Pseudomonadati</taxon>
        <taxon>Pseudomonadota</taxon>
        <taxon>Alphaproteobacteria</taxon>
        <taxon>Hyphomicrobiales</taxon>
        <taxon>Methylobacteriaceae</taxon>
        <taxon>Methylobacterium</taxon>
    </lineage>
</organism>
<evidence type="ECO:0000256" key="2">
    <source>
        <dbReference type="ARBA" id="ARBA00022694"/>
    </source>
</evidence>
<dbReference type="InterPro" id="IPR011063">
    <property type="entry name" value="TilS/TtcA_N"/>
</dbReference>
<dbReference type="EMBL" id="JACIDN010000003">
    <property type="protein sequence ID" value="MBB3902403.1"/>
    <property type="molecule type" value="Genomic_DNA"/>
</dbReference>
<keyword evidence="2 6" id="KW-0819">tRNA processing</keyword>
<evidence type="ECO:0000259" key="8">
    <source>
        <dbReference type="Pfam" id="PF01171"/>
    </source>
</evidence>
<keyword evidence="12" id="KW-1185">Reference proteome</keyword>
<evidence type="ECO:0000313" key="11">
    <source>
        <dbReference type="Proteomes" id="UP000517759"/>
    </source>
</evidence>
<dbReference type="CDD" id="cd01992">
    <property type="entry name" value="TilS_N"/>
    <property type="match status" value="1"/>
</dbReference>
<comment type="function">
    <text evidence="6">Ligates lysine onto the cytidine present at position 34 of the AUA codon-specific tRNA(Ile) that contains the anticodon CAU, in an ATP-dependent manner. Cytidine is converted to lysidine, thus changing the amino acid specificity of the tRNA from methionine to isoleucine.</text>
</comment>
<dbReference type="EMBL" id="BSPG01000001">
    <property type="protein sequence ID" value="GLS42252.1"/>
    <property type="molecule type" value="Genomic_DNA"/>
</dbReference>
<reference evidence="12" key="2">
    <citation type="journal article" date="2019" name="Int. J. Syst. Evol. Microbiol.">
        <title>The Global Catalogue of Microorganisms (GCM) 10K type strain sequencing project: providing services to taxonomists for standard genome sequencing and annotation.</title>
        <authorList>
            <consortium name="The Broad Institute Genomics Platform"/>
            <consortium name="The Broad Institute Genome Sequencing Center for Infectious Disease"/>
            <person name="Wu L."/>
            <person name="Ma J."/>
        </authorList>
    </citation>
    <scope>NUCLEOTIDE SEQUENCE [LARGE SCALE GENOMIC DNA]</scope>
    <source>
        <strain evidence="12">NBRC 107710</strain>
    </source>
</reference>
<reference evidence="9" key="1">
    <citation type="journal article" date="2014" name="Int. J. Syst. Evol. Microbiol.">
        <title>Complete genome of a new Firmicutes species belonging to the dominant human colonic microbiota ('Ruminococcus bicirculans') reveals two chromosomes and a selective capacity to utilize plant glucans.</title>
        <authorList>
            <consortium name="NISC Comparative Sequencing Program"/>
            <person name="Wegmann U."/>
            <person name="Louis P."/>
            <person name="Goesmann A."/>
            <person name="Henrissat B."/>
            <person name="Duncan S.H."/>
            <person name="Flint H.J."/>
        </authorList>
    </citation>
    <scope>NUCLEOTIDE SEQUENCE</scope>
    <source>
        <strain evidence="9">NBRC 107710</strain>
    </source>
</reference>
<dbReference type="InterPro" id="IPR012094">
    <property type="entry name" value="tRNA_Ile_lys_synt"/>
</dbReference>
<keyword evidence="4 6" id="KW-0067">ATP-binding</keyword>
<dbReference type="PANTHER" id="PTHR43033">
    <property type="entry name" value="TRNA(ILE)-LYSIDINE SYNTHASE-RELATED"/>
    <property type="match status" value="1"/>
</dbReference>
<dbReference type="SUPFAM" id="SSF52402">
    <property type="entry name" value="Adenine nucleotide alpha hydrolases-like"/>
    <property type="match status" value="1"/>
</dbReference>
<feature type="region of interest" description="Disordered" evidence="7">
    <location>
        <begin position="336"/>
        <end position="370"/>
    </location>
</feature>
<dbReference type="GO" id="GO:0005524">
    <property type="term" value="F:ATP binding"/>
    <property type="evidence" value="ECO:0007669"/>
    <property type="project" value="UniProtKB-UniRule"/>
</dbReference>
<evidence type="ECO:0000256" key="7">
    <source>
        <dbReference type="SAM" id="MobiDB-lite"/>
    </source>
</evidence>
<dbReference type="Proteomes" id="UP001156881">
    <property type="component" value="Unassembled WGS sequence"/>
</dbReference>
<feature type="binding site" evidence="6">
    <location>
        <begin position="32"/>
        <end position="37"/>
    </location>
    <ligand>
        <name>ATP</name>
        <dbReference type="ChEBI" id="CHEBI:30616"/>
    </ligand>
</feature>
<reference evidence="9" key="4">
    <citation type="submission" date="2023-01" db="EMBL/GenBank/DDBJ databases">
        <title>Draft genome sequence of Methylobacterium brachythecii strain NBRC 107710.</title>
        <authorList>
            <person name="Sun Q."/>
            <person name="Mori K."/>
        </authorList>
    </citation>
    <scope>NUCLEOTIDE SEQUENCE</scope>
    <source>
        <strain evidence="9">NBRC 107710</strain>
    </source>
</reference>
<keyword evidence="6" id="KW-0963">Cytoplasm</keyword>
<evidence type="ECO:0000256" key="3">
    <source>
        <dbReference type="ARBA" id="ARBA00022741"/>
    </source>
</evidence>
<gene>
    <name evidence="6 9" type="primary">tilS</name>
    <name evidence="9" type="ORF">GCM10007884_02370</name>
    <name evidence="10" type="ORF">GGR33_001898</name>
</gene>
<dbReference type="GO" id="GO:0032267">
    <property type="term" value="F:tRNA(Ile)-lysidine synthase activity"/>
    <property type="evidence" value="ECO:0007669"/>
    <property type="project" value="UniProtKB-EC"/>
</dbReference>
<evidence type="ECO:0000256" key="4">
    <source>
        <dbReference type="ARBA" id="ARBA00022840"/>
    </source>
</evidence>
<comment type="subcellular location">
    <subcellularLocation>
        <location evidence="6">Cytoplasm</location>
    </subcellularLocation>
</comment>
<evidence type="ECO:0000256" key="5">
    <source>
        <dbReference type="ARBA" id="ARBA00048539"/>
    </source>
</evidence>
<evidence type="ECO:0000256" key="6">
    <source>
        <dbReference type="HAMAP-Rule" id="MF_01161"/>
    </source>
</evidence>
<keyword evidence="1 6" id="KW-0436">Ligase</keyword>
<comment type="catalytic activity">
    <reaction evidence="5 6">
        <text>cytidine(34) in tRNA(Ile2) + L-lysine + ATP = lysidine(34) in tRNA(Ile2) + AMP + diphosphate + H(+)</text>
        <dbReference type="Rhea" id="RHEA:43744"/>
        <dbReference type="Rhea" id="RHEA-COMP:10625"/>
        <dbReference type="Rhea" id="RHEA-COMP:10670"/>
        <dbReference type="ChEBI" id="CHEBI:15378"/>
        <dbReference type="ChEBI" id="CHEBI:30616"/>
        <dbReference type="ChEBI" id="CHEBI:32551"/>
        <dbReference type="ChEBI" id="CHEBI:33019"/>
        <dbReference type="ChEBI" id="CHEBI:82748"/>
        <dbReference type="ChEBI" id="CHEBI:83665"/>
        <dbReference type="ChEBI" id="CHEBI:456215"/>
        <dbReference type="EC" id="6.3.4.19"/>
    </reaction>
</comment>
<dbReference type="HAMAP" id="MF_01161">
    <property type="entry name" value="tRNA_Ile_lys_synt"/>
    <property type="match status" value="1"/>
</dbReference>
<dbReference type="GO" id="GO:0005737">
    <property type="term" value="C:cytoplasm"/>
    <property type="evidence" value="ECO:0007669"/>
    <property type="project" value="UniProtKB-SubCell"/>
</dbReference>
<comment type="similarity">
    <text evidence="6">Belongs to the tRNA(Ile)-lysidine synthase family.</text>
</comment>
<evidence type="ECO:0000313" key="9">
    <source>
        <dbReference type="EMBL" id="GLS42252.1"/>
    </source>
</evidence>
<sequence>MTGGQGTDQLARALAPYLFVDSAPRLVLLAVSGGPDSTALMYAAASGAPERSLAVATVDHALRPDSTREAENVGQLARRLGLRHAILTWDTRPRGGIQAGARAARYRLLASHAAEIGASLVLTAHTADDQAETVLMRLMAGSGPAGLAGMARERVLGAGIRLARPFLDIPKAELVDYCRANALSFVHDPSNADDRFTRARLRTLMPSLAAEGLTRERLMRLADRLARDEAALSRGARDLLEAARRPAVPSAFALDGAALLAASEAITLRALDRAIESVQPDPRRATPRRLERLERLVFDGLLPALSQGTRLRRTLRGTLVEVAPAGLVTIALAPPRRSARNDDTDSRAAAPSDLLGKAGGGAYIGEACPE</sequence>
<protein>
    <recommendedName>
        <fullName evidence="6">tRNA(Ile)-lysidine synthase</fullName>
        <ecNumber evidence="6">6.3.4.19</ecNumber>
    </recommendedName>
    <alternativeName>
        <fullName evidence="6">tRNA(Ile)-2-lysyl-cytidine synthase</fullName>
    </alternativeName>
    <alternativeName>
        <fullName evidence="6">tRNA(Ile)-lysidine synthetase</fullName>
    </alternativeName>
</protein>
<dbReference type="GO" id="GO:0006400">
    <property type="term" value="P:tRNA modification"/>
    <property type="evidence" value="ECO:0007669"/>
    <property type="project" value="UniProtKB-UniRule"/>
</dbReference>
<proteinExistence type="inferred from homology"/>
<dbReference type="Proteomes" id="UP000517759">
    <property type="component" value="Unassembled WGS sequence"/>
</dbReference>
<dbReference type="RefSeq" id="WP_183504303.1">
    <property type="nucleotide sequence ID" value="NZ_BSPG01000001.1"/>
</dbReference>
<dbReference type="PANTHER" id="PTHR43033:SF1">
    <property type="entry name" value="TRNA(ILE)-LYSIDINE SYNTHASE-RELATED"/>
    <property type="match status" value="1"/>
</dbReference>
<feature type="domain" description="tRNA(Ile)-lysidine/2-thiocytidine synthase N-terminal" evidence="8">
    <location>
        <begin position="27"/>
        <end position="203"/>
    </location>
</feature>
<reference evidence="10 11" key="3">
    <citation type="submission" date="2020-08" db="EMBL/GenBank/DDBJ databases">
        <title>Genomic Encyclopedia of Type Strains, Phase IV (KMG-IV): sequencing the most valuable type-strain genomes for metagenomic binning, comparative biology and taxonomic classification.</title>
        <authorList>
            <person name="Goeker M."/>
        </authorList>
    </citation>
    <scope>NUCLEOTIDE SEQUENCE [LARGE SCALE GENOMIC DNA]</scope>
    <source>
        <strain evidence="10 11">DSM 24105</strain>
    </source>
</reference>
<comment type="caution">
    <text evidence="10">The sequence shown here is derived from an EMBL/GenBank/DDBJ whole genome shotgun (WGS) entry which is preliminary data.</text>
</comment>
<dbReference type="EC" id="6.3.4.19" evidence="6"/>
<dbReference type="InterPro" id="IPR014729">
    <property type="entry name" value="Rossmann-like_a/b/a_fold"/>
</dbReference>
<evidence type="ECO:0000313" key="10">
    <source>
        <dbReference type="EMBL" id="MBB3902403.1"/>
    </source>
</evidence>
<evidence type="ECO:0000313" key="12">
    <source>
        <dbReference type="Proteomes" id="UP001156881"/>
    </source>
</evidence>
<dbReference type="NCBIfam" id="TIGR02432">
    <property type="entry name" value="lysidine_TilS_N"/>
    <property type="match status" value="1"/>
</dbReference>
<comment type="domain">
    <text evidence="6">The N-terminal region contains the highly conserved SGGXDS motif, predicted to be a P-loop motif involved in ATP binding.</text>
</comment>
<dbReference type="Pfam" id="PF01171">
    <property type="entry name" value="ATP_bind_3"/>
    <property type="match status" value="1"/>
</dbReference>
<evidence type="ECO:0000256" key="1">
    <source>
        <dbReference type="ARBA" id="ARBA00022598"/>
    </source>
</evidence>